<gene>
    <name evidence="9" type="ORF">SAMN04490355_101781</name>
</gene>
<keyword evidence="6 7" id="KW-0472">Membrane</keyword>
<dbReference type="InterPro" id="IPR051258">
    <property type="entry name" value="Diverse_Substrate_Transporter"/>
</dbReference>
<feature type="transmembrane region" description="Helical" evidence="7">
    <location>
        <begin position="149"/>
        <end position="171"/>
    </location>
</feature>
<feature type="transmembrane region" description="Helical" evidence="7">
    <location>
        <begin position="102"/>
        <end position="120"/>
    </location>
</feature>
<dbReference type="InterPro" id="IPR037185">
    <property type="entry name" value="EmrE-like"/>
</dbReference>
<organism evidence="9 10">
    <name type="scientific">Pelosinus propionicus DSM 13327</name>
    <dbReference type="NCBI Taxonomy" id="1123291"/>
    <lineage>
        <taxon>Bacteria</taxon>
        <taxon>Bacillati</taxon>
        <taxon>Bacillota</taxon>
        <taxon>Negativicutes</taxon>
        <taxon>Selenomonadales</taxon>
        <taxon>Sporomusaceae</taxon>
        <taxon>Pelosinus</taxon>
    </lineage>
</organism>
<feature type="transmembrane region" description="Helical" evidence="7">
    <location>
        <begin position="213"/>
        <end position="231"/>
    </location>
</feature>
<dbReference type="EMBL" id="FOTS01000017">
    <property type="protein sequence ID" value="SFL77963.1"/>
    <property type="molecule type" value="Genomic_DNA"/>
</dbReference>
<dbReference type="Proteomes" id="UP000199520">
    <property type="component" value="Unassembled WGS sequence"/>
</dbReference>
<keyword evidence="3" id="KW-1003">Cell membrane</keyword>
<keyword evidence="10" id="KW-1185">Reference proteome</keyword>
<evidence type="ECO:0000256" key="3">
    <source>
        <dbReference type="ARBA" id="ARBA00022475"/>
    </source>
</evidence>
<dbReference type="PANTHER" id="PTHR42920:SF5">
    <property type="entry name" value="EAMA DOMAIN-CONTAINING PROTEIN"/>
    <property type="match status" value="1"/>
</dbReference>
<keyword evidence="4 7" id="KW-0812">Transmembrane</keyword>
<dbReference type="GO" id="GO:0005886">
    <property type="term" value="C:plasma membrane"/>
    <property type="evidence" value="ECO:0007669"/>
    <property type="project" value="UniProtKB-SubCell"/>
</dbReference>
<dbReference type="PANTHER" id="PTHR42920">
    <property type="entry name" value="OS03G0707200 PROTEIN-RELATED"/>
    <property type="match status" value="1"/>
</dbReference>
<evidence type="ECO:0000256" key="4">
    <source>
        <dbReference type="ARBA" id="ARBA00022692"/>
    </source>
</evidence>
<feature type="transmembrane region" description="Helical" evidence="7">
    <location>
        <begin position="39"/>
        <end position="55"/>
    </location>
</feature>
<accession>A0A1I4KH64</accession>
<keyword evidence="5 7" id="KW-1133">Transmembrane helix</keyword>
<feature type="transmembrane region" description="Helical" evidence="7">
    <location>
        <begin position="269"/>
        <end position="287"/>
    </location>
</feature>
<evidence type="ECO:0000313" key="9">
    <source>
        <dbReference type="EMBL" id="SFL77963.1"/>
    </source>
</evidence>
<feature type="transmembrane region" description="Helical" evidence="7">
    <location>
        <begin position="127"/>
        <end position="143"/>
    </location>
</feature>
<feature type="transmembrane region" description="Helical" evidence="7">
    <location>
        <begin position="183"/>
        <end position="201"/>
    </location>
</feature>
<dbReference type="Gene3D" id="1.10.3730.20">
    <property type="match status" value="1"/>
</dbReference>
<feature type="domain" description="EamA" evidence="8">
    <location>
        <begin position="152"/>
        <end position="284"/>
    </location>
</feature>
<dbReference type="OrthoDB" id="9804865at2"/>
<reference evidence="10" key="1">
    <citation type="submission" date="2016-10" db="EMBL/GenBank/DDBJ databases">
        <authorList>
            <person name="Varghese N."/>
            <person name="Submissions S."/>
        </authorList>
    </citation>
    <scope>NUCLEOTIDE SEQUENCE [LARGE SCALE GENOMIC DNA]</scope>
    <source>
        <strain evidence="10">DSM 13327</strain>
    </source>
</reference>
<comment type="subcellular location">
    <subcellularLocation>
        <location evidence="1">Cell membrane</location>
        <topology evidence="1">Multi-pass membrane protein</topology>
    </subcellularLocation>
</comment>
<dbReference type="RefSeq" id="WP_090936788.1">
    <property type="nucleotide sequence ID" value="NZ_FOTS01000017.1"/>
</dbReference>
<evidence type="ECO:0000256" key="6">
    <source>
        <dbReference type="ARBA" id="ARBA00023136"/>
    </source>
</evidence>
<dbReference type="SUPFAM" id="SSF103481">
    <property type="entry name" value="Multidrug resistance efflux transporter EmrE"/>
    <property type="match status" value="2"/>
</dbReference>
<evidence type="ECO:0000256" key="1">
    <source>
        <dbReference type="ARBA" id="ARBA00004651"/>
    </source>
</evidence>
<evidence type="ECO:0000256" key="5">
    <source>
        <dbReference type="ARBA" id="ARBA00022989"/>
    </source>
</evidence>
<feature type="transmembrane region" description="Helical" evidence="7">
    <location>
        <begin position="243"/>
        <end position="263"/>
    </location>
</feature>
<protein>
    <submittedName>
        <fullName evidence="9">Permease of the drug/metabolite transporter (DMT) superfamily</fullName>
    </submittedName>
</protein>
<dbReference type="Pfam" id="PF00892">
    <property type="entry name" value="EamA"/>
    <property type="match status" value="2"/>
</dbReference>
<feature type="transmembrane region" description="Helical" evidence="7">
    <location>
        <begin position="75"/>
        <end position="96"/>
    </location>
</feature>
<dbReference type="InterPro" id="IPR000620">
    <property type="entry name" value="EamA_dom"/>
</dbReference>
<evidence type="ECO:0000313" key="10">
    <source>
        <dbReference type="Proteomes" id="UP000199520"/>
    </source>
</evidence>
<evidence type="ECO:0000259" key="8">
    <source>
        <dbReference type="Pfam" id="PF00892"/>
    </source>
</evidence>
<dbReference type="STRING" id="1123291.SAMN04490355_101781"/>
<feature type="domain" description="EamA" evidence="8">
    <location>
        <begin position="7"/>
        <end position="142"/>
    </location>
</feature>
<evidence type="ECO:0000256" key="7">
    <source>
        <dbReference type="SAM" id="Phobius"/>
    </source>
</evidence>
<sequence>MSILRSNILLLLAAAIWGLAFVAQRVGMEYVGPFTFNGVRFALGGLSLLPLIFYYQNRSPKDNRAEEGTKQVMIAGIIAGIVLFIAATLQQIGLIYTTAGKAAFITCLYIVLVPILGILLKQYVSMSTWIGSVIAVVGLYFLCVKDGLYISYGEILELTGAFFWAIHILIIDHFSCRVPVLKLAFFQFITCSILSLISALFLETISIESIYQAAVPILYGGIFSVGVAYTLQVVAQKSAQPSHAAIILSMETVFAAIGGWLILNERLGFQETLGCVIMFAGMLLSQLQNLTRPKESVNDTAIDSESNMVP</sequence>
<evidence type="ECO:0000256" key="2">
    <source>
        <dbReference type="ARBA" id="ARBA00007362"/>
    </source>
</evidence>
<dbReference type="AlphaFoldDB" id="A0A1I4KH64"/>
<proteinExistence type="inferred from homology"/>
<comment type="similarity">
    <text evidence="2">Belongs to the EamA transporter family.</text>
</comment>
<name>A0A1I4KH64_9FIRM</name>